<evidence type="ECO:0008006" key="3">
    <source>
        <dbReference type="Google" id="ProtNLM"/>
    </source>
</evidence>
<evidence type="ECO:0000313" key="2">
    <source>
        <dbReference type="Proteomes" id="UP001305414"/>
    </source>
</evidence>
<gene>
    <name evidence="1" type="ORF">RRF57_011701</name>
</gene>
<dbReference type="Gene3D" id="3.40.630.30">
    <property type="match status" value="1"/>
</dbReference>
<organism evidence="1 2">
    <name type="scientific">Xylaria bambusicola</name>
    <dbReference type="NCBI Taxonomy" id="326684"/>
    <lineage>
        <taxon>Eukaryota</taxon>
        <taxon>Fungi</taxon>
        <taxon>Dikarya</taxon>
        <taxon>Ascomycota</taxon>
        <taxon>Pezizomycotina</taxon>
        <taxon>Sordariomycetes</taxon>
        <taxon>Xylariomycetidae</taxon>
        <taxon>Xylariales</taxon>
        <taxon>Xylariaceae</taxon>
        <taxon>Xylaria</taxon>
    </lineage>
</organism>
<dbReference type="EMBL" id="JAWHQM010000060">
    <property type="protein sequence ID" value="KAK5635989.1"/>
    <property type="molecule type" value="Genomic_DNA"/>
</dbReference>
<dbReference type="AlphaFoldDB" id="A0AAN7V4V1"/>
<keyword evidence="2" id="KW-1185">Reference proteome</keyword>
<protein>
    <recommendedName>
        <fullName evidence="3">N-acetyltransferase domain-containing protein</fullName>
    </recommendedName>
</protein>
<sequence length="103" mass="11483">MIVRTATLADLDEITALGVVALQDDPVWPYRFPNAAEYRDDHVKYSRIRFLAYLENAENGGYTVMVVEAPSKENACVKKIIAMSVWVSPGYHLPKANALVQGE</sequence>
<name>A0AAN7V4V1_9PEZI</name>
<dbReference type="Proteomes" id="UP001305414">
    <property type="component" value="Unassembled WGS sequence"/>
</dbReference>
<reference evidence="1 2" key="1">
    <citation type="submission" date="2023-10" db="EMBL/GenBank/DDBJ databases">
        <title>Draft genome sequence of Xylaria bambusicola isolate GMP-LS, the root and basal stem rot pathogen of sugarcane in Indonesia.</title>
        <authorList>
            <person name="Selvaraj P."/>
            <person name="Muralishankar V."/>
            <person name="Muruganantham S."/>
            <person name="Sp S."/>
            <person name="Haryani S."/>
            <person name="Lau K.J.X."/>
            <person name="Naqvi N.I."/>
        </authorList>
    </citation>
    <scope>NUCLEOTIDE SEQUENCE [LARGE SCALE GENOMIC DNA]</scope>
    <source>
        <strain evidence="1">GMP-LS</strain>
    </source>
</reference>
<evidence type="ECO:0000313" key="1">
    <source>
        <dbReference type="EMBL" id="KAK5635989.1"/>
    </source>
</evidence>
<accession>A0AAN7V4V1</accession>
<comment type="caution">
    <text evidence="1">The sequence shown here is derived from an EMBL/GenBank/DDBJ whole genome shotgun (WGS) entry which is preliminary data.</text>
</comment>
<proteinExistence type="predicted"/>